<feature type="compositionally biased region" description="Polar residues" evidence="1">
    <location>
        <begin position="326"/>
        <end position="344"/>
    </location>
</feature>
<feature type="compositionally biased region" description="Acidic residues" evidence="1">
    <location>
        <begin position="97"/>
        <end position="108"/>
    </location>
</feature>
<feature type="compositionally biased region" description="Basic and acidic residues" evidence="1">
    <location>
        <begin position="701"/>
        <end position="711"/>
    </location>
</feature>
<feature type="region of interest" description="Disordered" evidence="1">
    <location>
        <begin position="1"/>
        <end position="163"/>
    </location>
</feature>
<evidence type="ECO:0000313" key="2">
    <source>
        <dbReference type="EMBL" id="KAJ7725840.1"/>
    </source>
</evidence>
<keyword evidence="3" id="KW-1185">Reference proteome</keyword>
<feature type="compositionally biased region" description="Polar residues" evidence="1">
    <location>
        <begin position="371"/>
        <end position="385"/>
    </location>
</feature>
<evidence type="ECO:0000313" key="3">
    <source>
        <dbReference type="Proteomes" id="UP001215280"/>
    </source>
</evidence>
<proteinExistence type="predicted"/>
<feature type="region of interest" description="Disordered" evidence="1">
    <location>
        <begin position="687"/>
        <end position="728"/>
    </location>
</feature>
<gene>
    <name evidence="2" type="ORF">DFH07DRAFT_853541</name>
</gene>
<evidence type="ECO:0000256" key="1">
    <source>
        <dbReference type="SAM" id="MobiDB-lite"/>
    </source>
</evidence>
<name>A0AAD7HQ91_9AGAR</name>
<protein>
    <submittedName>
        <fullName evidence="2">Uncharacterized protein</fullName>
    </submittedName>
</protein>
<accession>A0AAD7HQ91</accession>
<feature type="compositionally biased region" description="Acidic residues" evidence="1">
    <location>
        <begin position="687"/>
        <end position="698"/>
    </location>
</feature>
<reference evidence="2" key="1">
    <citation type="submission" date="2023-03" db="EMBL/GenBank/DDBJ databases">
        <title>Massive genome expansion in bonnet fungi (Mycena s.s.) driven by repeated elements and novel gene families across ecological guilds.</title>
        <authorList>
            <consortium name="Lawrence Berkeley National Laboratory"/>
            <person name="Harder C.B."/>
            <person name="Miyauchi S."/>
            <person name="Viragh M."/>
            <person name="Kuo A."/>
            <person name="Thoen E."/>
            <person name="Andreopoulos B."/>
            <person name="Lu D."/>
            <person name="Skrede I."/>
            <person name="Drula E."/>
            <person name="Henrissat B."/>
            <person name="Morin E."/>
            <person name="Kohler A."/>
            <person name="Barry K."/>
            <person name="LaButti K."/>
            <person name="Morin E."/>
            <person name="Salamov A."/>
            <person name="Lipzen A."/>
            <person name="Mereny Z."/>
            <person name="Hegedus B."/>
            <person name="Baldrian P."/>
            <person name="Stursova M."/>
            <person name="Weitz H."/>
            <person name="Taylor A."/>
            <person name="Grigoriev I.V."/>
            <person name="Nagy L.G."/>
            <person name="Martin F."/>
            <person name="Kauserud H."/>
        </authorList>
    </citation>
    <scope>NUCLEOTIDE SEQUENCE</scope>
    <source>
        <strain evidence="2">CBHHK188m</strain>
    </source>
</reference>
<feature type="region of interest" description="Disordered" evidence="1">
    <location>
        <begin position="183"/>
        <end position="494"/>
    </location>
</feature>
<sequence>MSDSGVLSPILLRSTTPGPNEKVLNYLEGMSREGNEADVTPPRSIADAEDYQSRHSASRNGLFSPAARSRNSEALRDLANSPVSYDGRLDGGARPGEEEDDDGDDTDSLEQHGMRSELGGQALPIREPDFQQHEPGPNDLPGPRYPSYDSGPSFGNFGPLPDDASAFNARLLSTWTPDWAQQVNKPMPDIPAIDTGALTPGYAKVPLPESVASPRATSVNIDVESPSSPRSRTFPSEPSRKAPTARSVPFSDQGSAPGPTSAKPFQGTTEDNRPWSPLSGRSRVTTKTRATEKGTVYPALPESRMGEDDFSSPSSPTRSKAVRSKAPSSESPSQTKVQQSTGKSPSRKEPSNVNRSTGIGAEPDREGDISPRSSYRNIGSPTRSAGFSGGGQSHQNRPFSPYRHAPTTEDLLHAAIRGRAMALPEAINPPSQHSRAPSAVPSAAPSKAPSVAASAVRSHHTTQSHAGKAPSVVQSQPADEGGAATPSQRRPHSPLDLNQEEAQIVQDALASSRTPRTSHYTPSALGSDIVNSHFHDMDLCVLLQQESDPNAHEVVKKALRKAIRQRVKRLGMKFDNESIKQYRKMHDHDPSIHLNPDDLEEEPPKWAADLKREIVLMQQRIESLGPKIEGLRTPSHGEDSKFGVGYEGEPEQYTETPATRTINIHTQPTGTLADSMYQHPETEAVVVDDDGGESDDATETPQREHPHRTESDALSQNRNIVGRDDSPGQQFLEEELYKLRQKPHGSNSRLSHHSWEVARDDEPDYDEEHDEHGPSPTGLQTIPDRDSNAADPAPVHQEVVATPQPQWHSGDLSHDSQQHLPPWQRIHQRLLSWAIIWPASDFDTALNSTTRNQQVNEVALTIWSTQTYKRYVRAKLTDSPQGVVDRLFVPPNMADAISNAVFNGRHGDACGMLRDLWSPFGLEGMPRLLIVLAKHRSDPNHWVVHRFSLPEGALTTYDSYPERTLPDGRPLGWWFAIRVAWPNAIYPSPDHLMQKMVRLHRPLQLGIDNSVAACGLWRNILMGSRAERSLDLERLRDLINTEVKNLRQKKQIGKLSIGAPRPVWDMH</sequence>
<organism evidence="2 3">
    <name type="scientific">Mycena maculata</name>
    <dbReference type="NCBI Taxonomy" id="230809"/>
    <lineage>
        <taxon>Eukaryota</taxon>
        <taxon>Fungi</taxon>
        <taxon>Dikarya</taxon>
        <taxon>Basidiomycota</taxon>
        <taxon>Agaricomycotina</taxon>
        <taxon>Agaricomycetes</taxon>
        <taxon>Agaricomycetidae</taxon>
        <taxon>Agaricales</taxon>
        <taxon>Marasmiineae</taxon>
        <taxon>Mycenaceae</taxon>
        <taxon>Mycena</taxon>
    </lineage>
</organism>
<feature type="compositionally biased region" description="Low complexity" evidence="1">
    <location>
        <begin position="434"/>
        <end position="456"/>
    </location>
</feature>
<comment type="caution">
    <text evidence="2">The sequence shown here is derived from an EMBL/GenBank/DDBJ whole genome shotgun (WGS) entry which is preliminary data.</text>
</comment>
<dbReference type="Proteomes" id="UP001215280">
    <property type="component" value="Unassembled WGS sequence"/>
</dbReference>
<dbReference type="EMBL" id="JARJLG010000225">
    <property type="protein sequence ID" value="KAJ7725840.1"/>
    <property type="molecule type" value="Genomic_DNA"/>
</dbReference>
<dbReference type="AlphaFoldDB" id="A0AAD7HQ91"/>
<feature type="compositionally biased region" description="Low complexity" evidence="1">
    <location>
        <begin position="225"/>
        <end position="237"/>
    </location>
</feature>
<feature type="region of interest" description="Disordered" evidence="1">
    <location>
        <begin position="761"/>
        <end position="794"/>
    </location>
</feature>